<dbReference type="EMBL" id="JAVRHT010000008">
    <property type="protein sequence ID" value="MDT0631084.1"/>
    <property type="molecule type" value="Genomic_DNA"/>
</dbReference>
<reference evidence="1 2" key="1">
    <citation type="submission" date="2023-09" db="EMBL/GenBank/DDBJ databases">
        <authorList>
            <person name="Rey-Velasco X."/>
        </authorList>
    </citation>
    <scope>NUCLEOTIDE SEQUENCE [LARGE SCALE GENOMIC DNA]</scope>
    <source>
        <strain evidence="1 2">F394</strain>
    </source>
</reference>
<comment type="caution">
    <text evidence="1">The sequence shown here is derived from an EMBL/GenBank/DDBJ whole genome shotgun (WGS) entry which is preliminary data.</text>
</comment>
<dbReference type="EC" id="2.7.7.-" evidence="1"/>
<keyword evidence="2" id="KW-1185">Reference proteome</keyword>
<dbReference type="RefSeq" id="WP_311662425.1">
    <property type="nucleotide sequence ID" value="NZ_JAVRHT010000008.1"/>
</dbReference>
<name>A0ABU3BP60_9BACT</name>
<dbReference type="InterPro" id="IPR043519">
    <property type="entry name" value="NT_sf"/>
</dbReference>
<keyword evidence="1" id="KW-0808">Transferase</keyword>
<dbReference type="GO" id="GO:0016779">
    <property type="term" value="F:nucleotidyltransferase activity"/>
    <property type="evidence" value="ECO:0007669"/>
    <property type="project" value="UniProtKB-KW"/>
</dbReference>
<organism evidence="1 2">
    <name type="scientific">Rubrivirga litoralis</name>
    <dbReference type="NCBI Taxonomy" id="3075598"/>
    <lineage>
        <taxon>Bacteria</taxon>
        <taxon>Pseudomonadati</taxon>
        <taxon>Rhodothermota</taxon>
        <taxon>Rhodothermia</taxon>
        <taxon>Rhodothermales</taxon>
        <taxon>Rubricoccaceae</taxon>
        <taxon>Rubrivirga</taxon>
    </lineage>
</organism>
<proteinExistence type="predicted"/>
<dbReference type="Proteomes" id="UP001267426">
    <property type="component" value="Unassembled WGS sequence"/>
</dbReference>
<accession>A0ABU3BP60</accession>
<dbReference type="SUPFAM" id="SSF81301">
    <property type="entry name" value="Nucleotidyltransferase"/>
    <property type="match status" value="1"/>
</dbReference>
<dbReference type="Gene3D" id="3.30.460.10">
    <property type="entry name" value="Beta Polymerase, domain 2"/>
    <property type="match status" value="1"/>
</dbReference>
<evidence type="ECO:0000313" key="1">
    <source>
        <dbReference type="EMBL" id="MDT0631084.1"/>
    </source>
</evidence>
<protein>
    <submittedName>
        <fullName evidence="1">Nucleotidyltransferase domain-containing protein</fullName>
        <ecNumber evidence="1">2.7.7.-</ecNumber>
    </submittedName>
</protein>
<gene>
    <name evidence="1" type="ORF">RM540_04915</name>
</gene>
<sequence>MTADHIDTAARIARDFGATRVVLFGSAVDHPAHARDLDLAVAGVHGWAFYKLGARLDRTLGVPVDLVALDPPTPFSRRIEGAGRVLYDGHIG</sequence>
<evidence type="ECO:0000313" key="2">
    <source>
        <dbReference type="Proteomes" id="UP001267426"/>
    </source>
</evidence>
<dbReference type="CDD" id="cd05403">
    <property type="entry name" value="NT_KNTase_like"/>
    <property type="match status" value="1"/>
</dbReference>
<keyword evidence="1" id="KW-0548">Nucleotidyltransferase</keyword>